<comment type="caution">
    <text evidence="1">The sequence shown here is derived from an EMBL/GenBank/DDBJ whole genome shotgun (WGS) entry which is preliminary data.</text>
</comment>
<reference evidence="1" key="1">
    <citation type="submission" date="2018-11" db="EMBL/GenBank/DDBJ databases">
        <authorList>
            <consortium name="Pathogen Informatics"/>
        </authorList>
    </citation>
    <scope>NUCLEOTIDE SEQUENCE</scope>
</reference>
<name>A0A448X9G0_9PLAT</name>
<proteinExistence type="predicted"/>
<dbReference type="AlphaFoldDB" id="A0A448X9G0"/>
<accession>A0A448X9G0</accession>
<organism evidence="1 2">
    <name type="scientific">Protopolystoma xenopodis</name>
    <dbReference type="NCBI Taxonomy" id="117903"/>
    <lineage>
        <taxon>Eukaryota</taxon>
        <taxon>Metazoa</taxon>
        <taxon>Spiralia</taxon>
        <taxon>Lophotrochozoa</taxon>
        <taxon>Platyhelminthes</taxon>
        <taxon>Monogenea</taxon>
        <taxon>Polyopisthocotylea</taxon>
        <taxon>Polystomatidea</taxon>
        <taxon>Polystomatidae</taxon>
        <taxon>Protopolystoma</taxon>
    </lineage>
</organism>
<sequence length="80" mass="8910">MTKLAFLASETPSPRLSPNMESPLDHIFLQSCLRHPLEGNKWSPPICQWQTATFLQQSFLPHPNGFDEFVCPLASGDAAI</sequence>
<dbReference type="Proteomes" id="UP000784294">
    <property type="component" value="Unassembled WGS sequence"/>
</dbReference>
<protein>
    <submittedName>
        <fullName evidence="1">Uncharacterized protein</fullName>
    </submittedName>
</protein>
<gene>
    <name evidence="1" type="ORF">PXEA_LOCUS25027</name>
</gene>
<dbReference type="EMBL" id="CAAALY010124282">
    <property type="protein sequence ID" value="VEL31587.1"/>
    <property type="molecule type" value="Genomic_DNA"/>
</dbReference>
<keyword evidence="2" id="KW-1185">Reference proteome</keyword>
<evidence type="ECO:0000313" key="1">
    <source>
        <dbReference type="EMBL" id="VEL31587.1"/>
    </source>
</evidence>
<evidence type="ECO:0000313" key="2">
    <source>
        <dbReference type="Proteomes" id="UP000784294"/>
    </source>
</evidence>